<evidence type="ECO:0000313" key="3">
    <source>
        <dbReference type="EMBL" id="ESQ42783.1"/>
    </source>
</evidence>
<dbReference type="Gramene" id="ESQ42783">
    <property type="protein sequence ID" value="ESQ42783"/>
    <property type="gene ID" value="EUTSA_v10015423mg"/>
</dbReference>
<dbReference type="EMBL" id="KI517464">
    <property type="protein sequence ID" value="ESQ42783.1"/>
    <property type="molecule type" value="Genomic_DNA"/>
</dbReference>
<dbReference type="InterPro" id="IPR053781">
    <property type="entry name" value="F-box_AtFBL13-like"/>
</dbReference>
<dbReference type="PANTHER" id="PTHR31900:SF34">
    <property type="entry name" value="EMB|CAB62440.1-RELATED"/>
    <property type="match status" value="1"/>
</dbReference>
<evidence type="ECO:0000259" key="2">
    <source>
        <dbReference type="SMART" id="SM00579"/>
    </source>
</evidence>
<dbReference type="Proteomes" id="UP000030689">
    <property type="component" value="Unassembled WGS sequence"/>
</dbReference>
<name>V4LSC5_EUTSA</name>
<evidence type="ECO:0000313" key="4">
    <source>
        <dbReference type="Proteomes" id="UP000030689"/>
    </source>
</evidence>
<dbReference type="InterPro" id="IPR036047">
    <property type="entry name" value="F-box-like_dom_sf"/>
</dbReference>
<dbReference type="AlphaFoldDB" id="V4LSC5"/>
<feature type="region of interest" description="Disordered" evidence="1">
    <location>
        <begin position="309"/>
        <end position="373"/>
    </location>
</feature>
<organism evidence="3 4">
    <name type="scientific">Eutrema salsugineum</name>
    <name type="common">Saltwater cress</name>
    <name type="synonym">Sisymbrium salsugineum</name>
    <dbReference type="NCBI Taxonomy" id="72664"/>
    <lineage>
        <taxon>Eukaryota</taxon>
        <taxon>Viridiplantae</taxon>
        <taxon>Streptophyta</taxon>
        <taxon>Embryophyta</taxon>
        <taxon>Tracheophyta</taxon>
        <taxon>Spermatophyta</taxon>
        <taxon>Magnoliopsida</taxon>
        <taxon>eudicotyledons</taxon>
        <taxon>Gunneridae</taxon>
        <taxon>Pentapetalae</taxon>
        <taxon>rosids</taxon>
        <taxon>malvids</taxon>
        <taxon>Brassicales</taxon>
        <taxon>Brassicaceae</taxon>
        <taxon>Eutremeae</taxon>
        <taxon>Eutrema</taxon>
    </lineage>
</organism>
<gene>
    <name evidence="3" type="ORF">EUTSA_v10015423mg</name>
</gene>
<dbReference type="InterPro" id="IPR032675">
    <property type="entry name" value="LRR_dom_sf"/>
</dbReference>
<feature type="domain" description="FBD" evidence="2">
    <location>
        <begin position="265"/>
        <end position="336"/>
    </location>
</feature>
<sequence length="373" mass="43210">MDKIIGFSEDELVVKILSFLPTKVAVSTSVLSKQWKNLWKRVGKLKLEYDDNESKNKSLKSQKSFRRFVKRNRDSALESLSLKLSPELYEPEEFESWVGFAVSRGYVLVRFPTRVCLPSLKTLRLRNVRLDDDVYDVQDVEYLQAFLRHCPVLENLILEHIQGRSRLTLEGIYPTGYYGYAINTPSLKYLKVKVREYYHFCSIANLPKLEEAYIDVDCAYSYKFIQPITSVKRLSLCFRSHYLKHERCSVDPTVCWKNELNCDPQCFNTSLETFKWTGYEGRQEERDVVTCVLNNARCLKTATVLTESRIHSQTTGEPPSKTTKAVRERRVNRQADQSESQYTVRVKSGSDDSKMPCPGEPFKNRTTRIAAAQ</sequence>
<protein>
    <recommendedName>
        <fullName evidence="2">FBD domain-containing protein</fullName>
    </recommendedName>
</protein>
<dbReference type="Pfam" id="PF08387">
    <property type="entry name" value="FBD"/>
    <property type="match status" value="1"/>
</dbReference>
<dbReference type="CDD" id="cd22160">
    <property type="entry name" value="F-box_AtFBL13-like"/>
    <property type="match status" value="1"/>
</dbReference>
<dbReference type="InterPro" id="IPR050232">
    <property type="entry name" value="FBL13/AtMIF1-like"/>
</dbReference>
<dbReference type="KEGG" id="eus:EUTSA_v10015423mg"/>
<dbReference type="SUPFAM" id="SSF52047">
    <property type="entry name" value="RNI-like"/>
    <property type="match status" value="1"/>
</dbReference>
<dbReference type="InterPro" id="IPR001810">
    <property type="entry name" value="F-box_dom"/>
</dbReference>
<dbReference type="Gene3D" id="3.80.10.10">
    <property type="entry name" value="Ribonuclease Inhibitor"/>
    <property type="match status" value="1"/>
</dbReference>
<dbReference type="SMART" id="SM00579">
    <property type="entry name" value="FBD"/>
    <property type="match status" value="1"/>
</dbReference>
<reference evidence="3 4" key="1">
    <citation type="journal article" date="2013" name="Front. Plant Sci.">
        <title>The Reference Genome of the Halophytic Plant Eutrema salsugineum.</title>
        <authorList>
            <person name="Yang R."/>
            <person name="Jarvis D.E."/>
            <person name="Chen H."/>
            <person name="Beilstein M.A."/>
            <person name="Grimwood J."/>
            <person name="Jenkins J."/>
            <person name="Shu S."/>
            <person name="Prochnik S."/>
            <person name="Xin M."/>
            <person name="Ma C."/>
            <person name="Schmutz J."/>
            <person name="Wing R.A."/>
            <person name="Mitchell-Olds T."/>
            <person name="Schumaker K.S."/>
            <person name="Wang X."/>
        </authorList>
    </citation>
    <scope>NUCLEOTIDE SEQUENCE [LARGE SCALE GENOMIC DNA]</scope>
</reference>
<feature type="compositionally biased region" description="Polar residues" evidence="1">
    <location>
        <begin position="309"/>
        <end position="323"/>
    </location>
</feature>
<dbReference type="SUPFAM" id="SSF81383">
    <property type="entry name" value="F-box domain"/>
    <property type="match status" value="1"/>
</dbReference>
<keyword evidence="4" id="KW-1185">Reference proteome</keyword>
<dbReference type="InterPro" id="IPR006566">
    <property type="entry name" value="FBD"/>
</dbReference>
<proteinExistence type="predicted"/>
<dbReference type="PANTHER" id="PTHR31900">
    <property type="entry name" value="F-BOX/RNI SUPERFAMILY PROTEIN-RELATED"/>
    <property type="match status" value="1"/>
</dbReference>
<dbReference type="Pfam" id="PF00646">
    <property type="entry name" value="F-box"/>
    <property type="match status" value="1"/>
</dbReference>
<evidence type="ECO:0000256" key="1">
    <source>
        <dbReference type="SAM" id="MobiDB-lite"/>
    </source>
</evidence>
<feature type="compositionally biased region" description="Polar residues" evidence="1">
    <location>
        <begin position="334"/>
        <end position="343"/>
    </location>
</feature>
<accession>V4LSC5</accession>